<evidence type="ECO:0000256" key="3">
    <source>
        <dbReference type="ARBA" id="ARBA00023212"/>
    </source>
</evidence>
<proteinExistence type="predicted"/>
<accession>A0A183K5Z5</accession>
<dbReference type="PANTHER" id="PTHR24107">
    <property type="entry name" value="YNEIN REGULATORY COMPLEX SUBUNIT 5"/>
    <property type="match status" value="1"/>
</dbReference>
<reference evidence="5" key="1">
    <citation type="submission" date="2016-06" db="UniProtKB">
        <authorList>
            <consortium name="WormBaseParasite"/>
        </authorList>
    </citation>
    <scope>IDENTIFICATION</scope>
</reference>
<dbReference type="InterPro" id="IPR052410">
    <property type="entry name" value="DRC5"/>
</dbReference>
<dbReference type="PANTHER" id="PTHR24107:SF20">
    <property type="entry name" value="DYNEIN REGULATORY COMPLEX SUBUNIT 5"/>
    <property type="match status" value="1"/>
</dbReference>
<protein>
    <submittedName>
        <fullName evidence="5">Dynein regulatory complex subunit 5</fullName>
    </submittedName>
</protein>
<sequence>LSVSLRFFLLTNFYSFFFLLPIVPDNDSDALTAAFNSVEAKLLPTISSTPLQELVIIYNEVRINDDWTVENFSNHNNKSMKSRFLLMLSNLFTKRFVLFETAANSPAKSPIKPHVMGKLWKRRKRSRYLSSSFDDQLGSDANLKTRIDKSRAALLQLVIICNSKQLSTSVKVEILNTNTPDDTDAVVNQQVINKELVTLPENIVSKMQNEMPLLNESIGRTSPSQTKEKFEKYTSDHRIMRRIVAEDPNYNLTIVPPLVDLCLKHCTENFEYNPIPFMYMNEKQKRRLLDALPPNLSLKVISHIIDDNDPYWIRCCYAKWPIIDINQYDGSWKRAYFERLLEEIIETFIPGTTYTSRLEECIHYAAPYIQRLIIQQLLPPLKQKNKQTKLDDDSGTESELEQSQIPLQMDHLNFNLILEKLFNLNELSIIYTIKDCGMNFEWSLFQFTINDCLNLSKAIKQHTHLKILNLINSHVNSEQCRLLATHLQNHPTIECLNLSHNSIGYHGIRALSKLLTGKNHIKSLNLTNNHLKSTSGLALAYALSQSDCYLVQLNLRMNKLQDDGGIALAKALIQNSTLKELNLAVNDLHENTATYFGHVLTQNSTLTHLDLSNNQIGVVGSKKLQDGMDQNSSLIHLDLRFTGSSQEAEYAISQRIEMNQAMNYKLQQEISDTYQCIPCEITSVARKQRSIVEQLGEIPFTSLRI</sequence>
<comment type="subcellular location">
    <subcellularLocation>
        <location evidence="1">Cytoplasm</location>
        <location evidence="1">Cytoskeleton</location>
    </subcellularLocation>
</comment>
<evidence type="ECO:0000256" key="1">
    <source>
        <dbReference type="ARBA" id="ARBA00004245"/>
    </source>
</evidence>
<dbReference type="Pfam" id="PF13516">
    <property type="entry name" value="LRR_6"/>
    <property type="match status" value="4"/>
</dbReference>
<evidence type="ECO:0000256" key="2">
    <source>
        <dbReference type="ARBA" id="ARBA00022490"/>
    </source>
</evidence>
<dbReference type="STRING" id="6186.A0A183K5Z5"/>
<dbReference type="WBParaSite" id="SCUD_0001042001-mRNA-1">
    <property type="protein sequence ID" value="SCUD_0001042001-mRNA-1"/>
    <property type="gene ID" value="SCUD_0001042001"/>
</dbReference>
<feature type="chain" id="PRO_5008151520" evidence="4">
    <location>
        <begin position="25"/>
        <end position="705"/>
    </location>
</feature>
<dbReference type="GO" id="GO:0005856">
    <property type="term" value="C:cytoskeleton"/>
    <property type="evidence" value="ECO:0007669"/>
    <property type="project" value="UniProtKB-SubCell"/>
</dbReference>
<organism evidence="5">
    <name type="scientific">Schistosoma curassoni</name>
    <dbReference type="NCBI Taxonomy" id="6186"/>
    <lineage>
        <taxon>Eukaryota</taxon>
        <taxon>Metazoa</taxon>
        <taxon>Spiralia</taxon>
        <taxon>Lophotrochozoa</taxon>
        <taxon>Platyhelminthes</taxon>
        <taxon>Trematoda</taxon>
        <taxon>Digenea</taxon>
        <taxon>Strigeidida</taxon>
        <taxon>Schistosomatoidea</taxon>
        <taxon>Schistosomatidae</taxon>
        <taxon>Schistosoma</taxon>
    </lineage>
</organism>
<dbReference type="SMART" id="SM00368">
    <property type="entry name" value="LRR_RI"/>
    <property type="match status" value="5"/>
</dbReference>
<dbReference type="InterPro" id="IPR032675">
    <property type="entry name" value="LRR_dom_sf"/>
</dbReference>
<dbReference type="Gene3D" id="3.80.10.10">
    <property type="entry name" value="Ribonuclease Inhibitor"/>
    <property type="match status" value="2"/>
</dbReference>
<evidence type="ECO:0000256" key="4">
    <source>
        <dbReference type="SAM" id="SignalP"/>
    </source>
</evidence>
<keyword evidence="2" id="KW-0963">Cytoplasm</keyword>
<dbReference type="AlphaFoldDB" id="A0A183K5Z5"/>
<dbReference type="InterPro" id="IPR001611">
    <property type="entry name" value="Leu-rich_rpt"/>
</dbReference>
<keyword evidence="3" id="KW-0206">Cytoskeleton</keyword>
<keyword evidence="4" id="KW-0732">Signal</keyword>
<feature type="signal peptide" evidence="4">
    <location>
        <begin position="1"/>
        <end position="24"/>
    </location>
</feature>
<evidence type="ECO:0000313" key="5">
    <source>
        <dbReference type="WBParaSite" id="SCUD_0001042001-mRNA-1"/>
    </source>
</evidence>
<name>A0A183K5Z5_9TREM</name>
<dbReference type="SUPFAM" id="SSF52047">
    <property type="entry name" value="RNI-like"/>
    <property type="match status" value="1"/>
</dbReference>